<feature type="domain" description="AAA+ ATPase" evidence="1">
    <location>
        <begin position="245"/>
        <end position="370"/>
    </location>
</feature>
<dbReference type="InterPro" id="IPR003593">
    <property type="entry name" value="AAA+_ATPase"/>
</dbReference>
<dbReference type="EMBL" id="LAZR01010317">
    <property type="protein sequence ID" value="KKM67618.1"/>
    <property type="molecule type" value="Genomic_DNA"/>
</dbReference>
<dbReference type="InterPro" id="IPR003959">
    <property type="entry name" value="ATPase_AAA_core"/>
</dbReference>
<dbReference type="GO" id="GO:0005524">
    <property type="term" value="F:ATP binding"/>
    <property type="evidence" value="ECO:0007669"/>
    <property type="project" value="InterPro"/>
</dbReference>
<name>A0A0F9JDE3_9ZZZZ</name>
<evidence type="ECO:0000313" key="2">
    <source>
        <dbReference type="EMBL" id="KKM67618.1"/>
    </source>
</evidence>
<reference evidence="2" key="1">
    <citation type="journal article" date="2015" name="Nature">
        <title>Complex archaea that bridge the gap between prokaryotes and eukaryotes.</title>
        <authorList>
            <person name="Spang A."/>
            <person name="Saw J.H."/>
            <person name="Jorgensen S.L."/>
            <person name="Zaremba-Niedzwiedzka K."/>
            <person name="Martijn J."/>
            <person name="Lind A.E."/>
            <person name="van Eijk R."/>
            <person name="Schleper C."/>
            <person name="Guy L."/>
            <person name="Ettema T.J."/>
        </authorList>
    </citation>
    <scope>NUCLEOTIDE SEQUENCE</scope>
</reference>
<protein>
    <recommendedName>
        <fullName evidence="1">AAA+ ATPase domain-containing protein</fullName>
    </recommendedName>
</protein>
<evidence type="ECO:0000259" key="1">
    <source>
        <dbReference type="SMART" id="SM00382"/>
    </source>
</evidence>
<sequence>MCDDASYDKAIPEVDDDDDDYAFEMDDDPCIEYSELSLHPRSKEIQKDFDVTHKVIDISVAEKIHFDEVYAEIKFLLFFGEEPTNNRNWYSPLQHNIRAHALYMLQKNGKIRIDGFDGTSAQSSLKISSKIEVLVPASGAFVITLADGTEVVIRLTRGSTIEWAVFCKNSVEYSKWDKMFRAAVKEYNQYKDSIFDQEGKFIDLPQVSFEDIFLDAKIRKVVQTNIIDYIDKKKVLIKQHNGIPTKRGVIFAGDPGTGKTFLSRVLANTLNTTFMVITNLSSLNELKSIFRFVAQFDRVVLLFEDIDIYIKHRELGSGLLPTMLNALDGIETITNHLVVLCTTNNVESFDDALKNRPGRFDTILIFDAPNKDLKQTMLKGFCKEKDVADTDFVKVIDMVPSKYTGAHLKELYISACILAIEENSMNAKDIVILTTDIFERALNRVERGATHKHVIGFGNDNKE</sequence>
<dbReference type="Pfam" id="PF00004">
    <property type="entry name" value="AAA"/>
    <property type="match status" value="1"/>
</dbReference>
<dbReference type="CDD" id="cd19481">
    <property type="entry name" value="RecA-like_protease"/>
    <property type="match status" value="1"/>
</dbReference>
<accession>A0A0F9JDE3</accession>
<organism evidence="2">
    <name type="scientific">marine sediment metagenome</name>
    <dbReference type="NCBI Taxonomy" id="412755"/>
    <lineage>
        <taxon>unclassified sequences</taxon>
        <taxon>metagenomes</taxon>
        <taxon>ecological metagenomes</taxon>
    </lineage>
</organism>
<gene>
    <name evidence="2" type="ORF">LCGC14_1469340</name>
</gene>
<comment type="caution">
    <text evidence="2">The sequence shown here is derived from an EMBL/GenBank/DDBJ whole genome shotgun (WGS) entry which is preliminary data.</text>
</comment>
<proteinExistence type="predicted"/>
<dbReference type="Gene3D" id="1.10.8.60">
    <property type="match status" value="1"/>
</dbReference>
<dbReference type="GO" id="GO:0042254">
    <property type="term" value="P:ribosome biogenesis"/>
    <property type="evidence" value="ECO:0007669"/>
    <property type="project" value="TreeGrafter"/>
</dbReference>
<dbReference type="AlphaFoldDB" id="A0A0F9JDE3"/>
<dbReference type="PANTHER" id="PTHR23077">
    <property type="entry name" value="AAA-FAMILY ATPASE"/>
    <property type="match status" value="1"/>
</dbReference>
<dbReference type="Gene3D" id="3.40.50.300">
    <property type="entry name" value="P-loop containing nucleotide triphosphate hydrolases"/>
    <property type="match status" value="1"/>
</dbReference>
<dbReference type="InterPro" id="IPR027417">
    <property type="entry name" value="P-loop_NTPase"/>
</dbReference>
<dbReference type="SMART" id="SM00382">
    <property type="entry name" value="AAA"/>
    <property type="match status" value="1"/>
</dbReference>
<dbReference type="GO" id="GO:0005634">
    <property type="term" value="C:nucleus"/>
    <property type="evidence" value="ECO:0007669"/>
    <property type="project" value="TreeGrafter"/>
</dbReference>
<dbReference type="GO" id="GO:1990275">
    <property type="term" value="F:preribosome binding"/>
    <property type="evidence" value="ECO:0007669"/>
    <property type="project" value="TreeGrafter"/>
</dbReference>
<dbReference type="GO" id="GO:0003723">
    <property type="term" value="F:RNA binding"/>
    <property type="evidence" value="ECO:0007669"/>
    <property type="project" value="TreeGrafter"/>
</dbReference>
<dbReference type="InterPro" id="IPR050168">
    <property type="entry name" value="AAA_ATPase_domain"/>
</dbReference>
<dbReference type="SUPFAM" id="SSF52540">
    <property type="entry name" value="P-loop containing nucleoside triphosphate hydrolases"/>
    <property type="match status" value="1"/>
</dbReference>
<dbReference type="GO" id="GO:0016887">
    <property type="term" value="F:ATP hydrolysis activity"/>
    <property type="evidence" value="ECO:0007669"/>
    <property type="project" value="InterPro"/>
</dbReference>
<dbReference type="PANTHER" id="PTHR23077:SF132">
    <property type="entry name" value="ATP-DEPENDENT ZN PROTEASE"/>
    <property type="match status" value="1"/>
</dbReference>